<proteinExistence type="predicted"/>
<organism evidence="2 3">
    <name type="scientific">Intoshia linei</name>
    <dbReference type="NCBI Taxonomy" id="1819745"/>
    <lineage>
        <taxon>Eukaryota</taxon>
        <taxon>Metazoa</taxon>
        <taxon>Spiralia</taxon>
        <taxon>Lophotrochozoa</taxon>
        <taxon>Mesozoa</taxon>
        <taxon>Orthonectida</taxon>
        <taxon>Rhopaluridae</taxon>
        <taxon>Intoshia</taxon>
    </lineage>
</organism>
<gene>
    <name evidence="2" type="ORF">A3Q56_02023</name>
</gene>
<sequence>MENALIKTPNQIIENESVEEFLPFDPYVCENEEEYINELIEEHDDQDENNENEFKKELTPYDVVKMLEELQVWFVNNTIERLEKIIDLI</sequence>
<name>A0A177B7G3_9BILA</name>
<keyword evidence="1" id="KW-0175">Coiled coil</keyword>
<feature type="coiled-coil region" evidence="1">
    <location>
        <begin position="29"/>
        <end position="56"/>
    </location>
</feature>
<dbReference type="EMBL" id="LWCA01000171">
    <property type="protein sequence ID" value="OAF70238.1"/>
    <property type="molecule type" value="Genomic_DNA"/>
</dbReference>
<keyword evidence="3" id="KW-1185">Reference proteome</keyword>
<evidence type="ECO:0000256" key="1">
    <source>
        <dbReference type="SAM" id="Coils"/>
    </source>
</evidence>
<dbReference type="AlphaFoldDB" id="A0A177B7G3"/>
<evidence type="ECO:0000313" key="3">
    <source>
        <dbReference type="Proteomes" id="UP000078046"/>
    </source>
</evidence>
<evidence type="ECO:0000313" key="2">
    <source>
        <dbReference type="EMBL" id="OAF70238.1"/>
    </source>
</evidence>
<reference evidence="2 3" key="1">
    <citation type="submission" date="2016-04" db="EMBL/GenBank/DDBJ databases">
        <title>The genome of Intoshia linei affirms orthonectids as highly simplified spiralians.</title>
        <authorList>
            <person name="Mikhailov K.V."/>
            <person name="Slusarev G.S."/>
            <person name="Nikitin M.A."/>
            <person name="Logacheva M.D."/>
            <person name="Penin A."/>
            <person name="Aleoshin V."/>
            <person name="Panchin Y.V."/>
        </authorList>
    </citation>
    <scope>NUCLEOTIDE SEQUENCE [LARGE SCALE GENOMIC DNA]</scope>
    <source>
        <strain evidence="2">Intl2013</strain>
        <tissue evidence="2">Whole animal</tissue>
    </source>
</reference>
<dbReference type="Proteomes" id="UP000078046">
    <property type="component" value="Unassembled WGS sequence"/>
</dbReference>
<comment type="caution">
    <text evidence="2">The sequence shown here is derived from an EMBL/GenBank/DDBJ whole genome shotgun (WGS) entry which is preliminary data.</text>
</comment>
<protein>
    <submittedName>
        <fullName evidence="2">Uncharacterized protein</fullName>
    </submittedName>
</protein>
<accession>A0A177B7G3</accession>